<name>A0ACC3U067_9ASCO</name>
<evidence type="ECO:0000313" key="2">
    <source>
        <dbReference type="Proteomes" id="UP001489719"/>
    </source>
</evidence>
<comment type="caution">
    <text evidence="1">The sequence shown here is derived from an EMBL/GenBank/DDBJ whole genome shotgun (WGS) entry which is preliminary data.</text>
</comment>
<dbReference type="Proteomes" id="UP001489719">
    <property type="component" value="Unassembled WGS sequence"/>
</dbReference>
<proteinExistence type="predicted"/>
<gene>
    <name evidence="1" type="ORF">V1517DRAFT_334981</name>
</gene>
<keyword evidence="1" id="KW-0378">Hydrolase</keyword>
<dbReference type="EMBL" id="MU970034">
    <property type="protein sequence ID" value="KAK9326377.1"/>
    <property type="molecule type" value="Genomic_DNA"/>
</dbReference>
<accession>A0ACC3U067</accession>
<keyword evidence="2" id="KW-1185">Reference proteome</keyword>
<reference evidence="2" key="1">
    <citation type="journal article" date="2024" name="Front. Bioeng. Biotechnol.">
        <title>Genome-scale model development and genomic sequencing of the oleaginous clade Lipomyces.</title>
        <authorList>
            <person name="Czajka J.J."/>
            <person name="Han Y."/>
            <person name="Kim J."/>
            <person name="Mondo S.J."/>
            <person name="Hofstad B.A."/>
            <person name="Robles A."/>
            <person name="Haridas S."/>
            <person name="Riley R."/>
            <person name="LaButti K."/>
            <person name="Pangilinan J."/>
            <person name="Andreopoulos W."/>
            <person name="Lipzen A."/>
            <person name="Yan J."/>
            <person name="Wang M."/>
            <person name="Ng V."/>
            <person name="Grigoriev I.V."/>
            <person name="Spatafora J.W."/>
            <person name="Magnuson J.K."/>
            <person name="Baker S.E."/>
            <person name="Pomraning K.R."/>
        </authorList>
    </citation>
    <scope>NUCLEOTIDE SEQUENCE [LARGE SCALE GENOMIC DNA]</scope>
    <source>
        <strain evidence="2">CBS 10300</strain>
    </source>
</reference>
<protein>
    <submittedName>
        <fullName evidence="1">Glycoside hydrolase superfamily</fullName>
    </submittedName>
</protein>
<sequence>MYFSSPSSFRPSRWMTGLILLLGLLWNISWSDAAALPEIFYTTVDEPPVYVTVTSCYVGTTEVVVGTVTVTQLITQINTAIAVATGSGTGVAITATSNDYATATYVTTLEPTTTDVVIVTVSGEESTMSAYVTNAEATYPTVTYDTETTSVDDFSSSTFVVAKPTSTTVPTDPVTTAYEPSSYSTSGGYFESESSSSNVSVEPTSSWTSTEAGVKSTDPAEVSTTVSESSAYAEMPSSTTAEPTYETSSIESLSESSTYPDPSSSILYYASQTSSEIAGLSSSTISSGISSPTITTIPSEYASSTLTSSQDTTSTTTTLHTTVTVTITWSWTTISTEFDDATSSSVVVAPTTSLPSTSTITTSMSLSSTADATTSTVEEATSTSVPATSDTSSPPVSTIIPHALTYSPYTDSGDCKTAEEVSEDLAIIAAKGISTVRIYGTDCNSLSTVESAAEMYGLKLIQGLWIDSSGVDSIDSGVSDLILWGSMDDNWNMISMIVVGNEAVFNGYVTVSDLLTKITSVRTQLREAGYTGPITTAETPNVFIESPELCTADSIDIVAINAQPYFDQYSTPETAGEFDLGQIQVTKAACNNKDVFITETGYPSSGLTNYNNVPSVENQMIAITKILEATDGNVTLFTMYNDLWKPLGPYEVEQSFGIFQFIGL</sequence>
<organism evidence="1 2">
    <name type="scientific">Lipomyces orientalis</name>
    <dbReference type="NCBI Taxonomy" id="1233043"/>
    <lineage>
        <taxon>Eukaryota</taxon>
        <taxon>Fungi</taxon>
        <taxon>Dikarya</taxon>
        <taxon>Ascomycota</taxon>
        <taxon>Saccharomycotina</taxon>
        <taxon>Lipomycetes</taxon>
        <taxon>Lipomycetales</taxon>
        <taxon>Lipomycetaceae</taxon>
        <taxon>Lipomyces</taxon>
    </lineage>
</organism>
<evidence type="ECO:0000313" key="1">
    <source>
        <dbReference type="EMBL" id="KAK9326377.1"/>
    </source>
</evidence>